<feature type="region of interest" description="Disordered" evidence="1">
    <location>
        <begin position="1"/>
        <end position="25"/>
    </location>
</feature>
<evidence type="ECO:0000256" key="1">
    <source>
        <dbReference type="SAM" id="MobiDB-lite"/>
    </source>
</evidence>
<keyword evidence="3" id="KW-1185">Reference proteome</keyword>
<reference evidence="2" key="1">
    <citation type="journal article" date="2014" name="Int. J. Syst. Evol. Microbiol.">
        <title>Complete genome sequence of Corynebacterium casei LMG S-19264T (=DSM 44701T), isolated from a smear-ripened cheese.</title>
        <authorList>
            <consortium name="US DOE Joint Genome Institute (JGI-PGF)"/>
            <person name="Walter F."/>
            <person name="Albersmeier A."/>
            <person name="Kalinowski J."/>
            <person name="Ruckert C."/>
        </authorList>
    </citation>
    <scope>NUCLEOTIDE SEQUENCE</scope>
    <source>
        <strain evidence="2">NBRC 101628</strain>
    </source>
</reference>
<dbReference type="AlphaFoldDB" id="A0AA37S077"/>
<evidence type="ECO:0000313" key="2">
    <source>
        <dbReference type="EMBL" id="GLP97907.1"/>
    </source>
</evidence>
<dbReference type="EMBL" id="BSNC01000012">
    <property type="protein sequence ID" value="GLP97907.1"/>
    <property type="molecule type" value="Genomic_DNA"/>
</dbReference>
<protein>
    <recommendedName>
        <fullName evidence="4">HNH endonuclease</fullName>
    </recommendedName>
</protein>
<dbReference type="RefSeq" id="WP_095506830.1">
    <property type="nucleotide sequence ID" value="NZ_BSNC01000012.1"/>
</dbReference>
<comment type="caution">
    <text evidence="2">The sequence shown here is derived from an EMBL/GenBank/DDBJ whole genome shotgun (WGS) entry which is preliminary data.</text>
</comment>
<organism evidence="2 3">
    <name type="scientific">Paraferrimonas sedimenticola</name>
    <dbReference type="NCBI Taxonomy" id="375674"/>
    <lineage>
        <taxon>Bacteria</taxon>
        <taxon>Pseudomonadati</taxon>
        <taxon>Pseudomonadota</taxon>
        <taxon>Gammaproteobacteria</taxon>
        <taxon>Alteromonadales</taxon>
        <taxon>Ferrimonadaceae</taxon>
        <taxon>Paraferrimonas</taxon>
    </lineage>
</organism>
<feature type="compositionally biased region" description="Polar residues" evidence="1">
    <location>
        <begin position="14"/>
        <end position="25"/>
    </location>
</feature>
<gene>
    <name evidence="2" type="ORF">GCM10007895_32140</name>
</gene>
<evidence type="ECO:0000313" key="3">
    <source>
        <dbReference type="Proteomes" id="UP001161422"/>
    </source>
</evidence>
<sequence length="283" mass="32139">MKKLALPVTDDRQTTTANSNNDSLGETTYPYLKNELKNILNGYVDYDANSGNAFNVASVNITDDLADGLKKNYKSPPKDLKFIKDLRESSPIICPMCGSLGTGTLDHLFPKEDYPEFAIYSKNLVPACDCNIKRRTNLKDGSRRVLHPYYDNVLSQRIISCDISEDPMFPMAKIEIKYAQPYHPEIESIKFHAEKVVLPSGLICWLEGQWDSLVKDPSLSIHTLPDENIESVAEFEGYINSALSKYDRKFDTPNNWYSIFFHGLLNSRGVVQFLQNKHNTIFP</sequence>
<reference evidence="2" key="2">
    <citation type="submission" date="2023-01" db="EMBL/GenBank/DDBJ databases">
        <title>Draft genome sequence of Paraferrimonas sedimenticola strain NBRC 101628.</title>
        <authorList>
            <person name="Sun Q."/>
            <person name="Mori K."/>
        </authorList>
    </citation>
    <scope>NUCLEOTIDE SEQUENCE</scope>
    <source>
        <strain evidence="2">NBRC 101628</strain>
    </source>
</reference>
<proteinExistence type="predicted"/>
<name>A0AA37S077_9GAMM</name>
<dbReference type="Proteomes" id="UP001161422">
    <property type="component" value="Unassembled WGS sequence"/>
</dbReference>
<accession>A0AA37S077</accession>
<evidence type="ECO:0008006" key="4">
    <source>
        <dbReference type="Google" id="ProtNLM"/>
    </source>
</evidence>